<evidence type="ECO:0000256" key="1">
    <source>
        <dbReference type="SAM" id="MobiDB-lite"/>
    </source>
</evidence>
<dbReference type="AlphaFoldDB" id="A0A0D2BZP0"/>
<keyword evidence="4" id="KW-1185">Reference proteome</keyword>
<dbReference type="Proteomes" id="UP000053342">
    <property type="component" value="Unassembled WGS sequence"/>
</dbReference>
<dbReference type="CDD" id="cd09917">
    <property type="entry name" value="F-box_SF"/>
    <property type="match status" value="1"/>
</dbReference>
<name>A0A0D2BZP0_9EURO</name>
<dbReference type="VEuPathDB" id="FungiDB:PV06_06409"/>
<evidence type="ECO:0000313" key="3">
    <source>
        <dbReference type="EMBL" id="KIW42907.1"/>
    </source>
</evidence>
<feature type="region of interest" description="Disordered" evidence="1">
    <location>
        <begin position="476"/>
        <end position="513"/>
    </location>
</feature>
<sequence>MVTVPGVLRRSSTVNIVENGGGSSGESSRRPSLADAPAPRRPSLAGLSLRLSSRSKRSGSGSVKEMNAMAEMAAQKLGRAFFSLPDEIIIQILCYLGQSDVFALRLTSRSMNSFLNAHACPITRSILFRCARERTADDTAEDEVVERKAQYTYNYMQTLYPQPTPCPSLEYMLQMLRRQAQIDKMLSVTMSFVQMRVYMMPSCPRFSDFRPYRDKLTRRMHLAAWTISHFLEKYRDLLIHVHPHHERLEENSNHPATSPTDEAALPSLSPCPECNEGLKSLLRSYPGTEIIPAYHFYDLCRQHLRALSRAPTYAGTIERRLRGWSRKSPTEADLAIFVIFGGISELSKLSMLKGSYTQRINMIGSFWDRVMLAVSSSGILDYSPSSSSPSSYAQTADTSDELLPGSLNSTFKNISQDSLLAVPIFDRFISASDEWITRMYEVVRPGDQLATAFGFVQNVLAGKKEPPPGLDTIGGFDSDTESGSISGSEGAVNQGQSNSDFDFLAPVKGFDDY</sequence>
<dbReference type="STRING" id="215243.A0A0D2BZP0"/>
<feature type="region of interest" description="Disordered" evidence="1">
    <location>
        <begin position="15"/>
        <end position="42"/>
    </location>
</feature>
<organism evidence="3 4">
    <name type="scientific">Exophiala oligosperma</name>
    <dbReference type="NCBI Taxonomy" id="215243"/>
    <lineage>
        <taxon>Eukaryota</taxon>
        <taxon>Fungi</taxon>
        <taxon>Dikarya</taxon>
        <taxon>Ascomycota</taxon>
        <taxon>Pezizomycotina</taxon>
        <taxon>Eurotiomycetes</taxon>
        <taxon>Chaetothyriomycetidae</taxon>
        <taxon>Chaetothyriales</taxon>
        <taxon>Herpotrichiellaceae</taxon>
        <taxon>Exophiala</taxon>
    </lineage>
</organism>
<dbReference type="InterPro" id="IPR001810">
    <property type="entry name" value="F-box_dom"/>
</dbReference>
<dbReference type="SUPFAM" id="SSF81383">
    <property type="entry name" value="F-box domain"/>
    <property type="match status" value="1"/>
</dbReference>
<dbReference type="GeneID" id="27358483"/>
<dbReference type="OrthoDB" id="5396937at2759"/>
<evidence type="ECO:0000313" key="4">
    <source>
        <dbReference type="Proteomes" id="UP000053342"/>
    </source>
</evidence>
<accession>A0A0D2BZP0</accession>
<gene>
    <name evidence="3" type="ORF">PV06_06409</name>
</gene>
<dbReference type="InterPro" id="IPR036047">
    <property type="entry name" value="F-box-like_dom_sf"/>
</dbReference>
<dbReference type="Pfam" id="PF00646">
    <property type="entry name" value="F-box"/>
    <property type="match status" value="1"/>
</dbReference>
<dbReference type="PROSITE" id="PS50181">
    <property type="entry name" value="FBOX"/>
    <property type="match status" value="1"/>
</dbReference>
<protein>
    <recommendedName>
        <fullName evidence="2">F-box domain-containing protein</fullName>
    </recommendedName>
</protein>
<dbReference type="RefSeq" id="XP_016263123.1">
    <property type="nucleotide sequence ID" value="XM_016407519.1"/>
</dbReference>
<dbReference type="HOGENOM" id="CLU_627047_0_0_1"/>
<feature type="domain" description="F-box" evidence="2">
    <location>
        <begin position="78"/>
        <end position="131"/>
    </location>
</feature>
<feature type="compositionally biased region" description="Polar residues" evidence="1">
    <location>
        <begin position="481"/>
        <end position="500"/>
    </location>
</feature>
<dbReference type="EMBL" id="KN847336">
    <property type="protein sequence ID" value="KIW42907.1"/>
    <property type="molecule type" value="Genomic_DNA"/>
</dbReference>
<proteinExistence type="predicted"/>
<dbReference type="SMART" id="SM00256">
    <property type="entry name" value="FBOX"/>
    <property type="match status" value="1"/>
</dbReference>
<evidence type="ECO:0000259" key="2">
    <source>
        <dbReference type="PROSITE" id="PS50181"/>
    </source>
</evidence>
<reference evidence="3 4" key="1">
    <citation type="submission" date="2015-01" db="EMBL/GenBank/DDBJ databases">
        <title>The Genome Sequence of Exophiala oligosperma CBS72588.</title>
        <authorList>
            <consortium name="The Broad Institute Genomics Platform"/>
            <person name="Cuomo C."/>
            <person name="de Hoog S."/>
            <person name="Gorbushina A."/>
            <person name="Stielow B."/>
            <person name="Teixiera M."/>
            <person name="Abouelleil A."/>
            <person name="Chapman S.B."/>
            <person name="Priest M."/>
            <person name="Young S.K."/>
            <person name="Wortman J."/>
            <person name="Nusbaum C."/>
            <person name="Birren B."/>
        </authorList>
    </citation>
    <scope>NUCLEOTIDE SEQUENCE [LARGE SCALE GENOMIC DNA]</scope>
    <source>
        <strain evidence="3 4">CBS 72588</strain>
    </source>
</reference>